<evidence type="ECO:0000313" key="2">
    <source>
        <dbReference type="EMBL" id="MBW7475001.1"/>
    </source>
</evidence>
<reference evidence="2 3" key="1">
    <citation type="submission" date="2021-07" db="EMBL/GenBank/DDBJ databases">
        <title>Paenibacillus radiodurans sp. nov., isolated from the southeastern edge of Tengger Desert.</title>
        <authorList>
            <person name="Zhang G."/>
        </authorList>
    </citation>
    <scope>NUCLEOTIDE SEQUENCE [LARGE SCALE GENOMIC DNA]</scope>
    <source>
        <strain evidence="2 3">DT7-4</strain>
    </source>
</reference>
<feature type="compositionally biased region" description="Basic and acidic residues" evidence="1">
    <location>
        <begin position="128"/>
        <end position="139"/>
    </location>
</feature>
<protein>
    <submittedName>
        <fullName evidence="2">Uncharacterized protein</fullName>
    </submittedName>
</protein>
<feature type="region of interest" description="Disordered" evidence="1">
    <location>
        <begin position="120"/>
        <end position="150"/>
    </location>
</feature>
<gene>
    <name evidence="2" type="ORF">K0T92_09610</name>
</gene>
<keyword evidence="3" id="KW-1185">Reference proteome</keyword>
<proteinExistence type="predicted"/>
<accession>A0ABS7D5A1</accession>
<sequence>MIQILLGILGCYTLAAAAVHMCSLMALKRERDTRHYVLITGNEELQMEMYMRSLRRFSHGTGTAIRVTVLDHGCEDETMGIVRCFARRGMDVCIKPCESFSRSLRRLDYFARELGHRPGQGWSEGDCPPEKEGSCRTDKSQIIAGNGPRRTKAGRESLWAKWQRFRNAKPSPQEPMKDSKENKEVMRLLWLLQTEGIVTESDHAILVNLGDPADLSKLPL</sequence>
<comment type="caution">
    <text evidence="2">The sequence shown here is derived from an EMBL/GenBank/DDBJ whole genome shotgun (WGS) entry which is preliminary data.</text>
</comment>
<name>A0ABS7D5A1_9BACL</name>
<organism evidence="2 3">
    <name type="scientific">Paenibacillus oenotherae</name>
    <dbReference type="NCBI Taxonomy" id="1435645"/>
    <lineage>
        <taxon>Bacteria</taxon>
        <taxon>Bacillati</taxon>
        <taxon>Bacillota</taxon>
        <taxon>Bacilli</taxon>
        <taxon>Bacillales</taxon>
        <taxon>Paenibacillaceae</taxon>
        <taxon>Paenibacillus</taxon>
    </lineage>
</organism>
<dbReference type="EMBL" id="JAHZIJ010000005">
    <property type="protein sequence ID" value="MBW7475001.1"/>
    <property type="molecule type" value="Genomic_DNA"/>
</dbReference>
<evidence type="ECO:0000313" key="3">
    <source>
        <dbReference type="Proteomes" id="UP000812277"/>
    </source>
</evidence>
<dbReference type="Proteomes" id="UP000812277">
    <property type="component" value="Unassembled WGS sequence"/>
</dbReference>
<evidence type="ECO:0000256" key="1">
    <source>
        <dbReference type="SAM" id="MobiDB-lite"/>
    </source>
</evidence>
<dbReference type="RefSeq" id="WP_219872246.1">
    <property type="nucleotide sequence ID" value="NZ_JAHZIJ010000005.1"/>
</dbReference>